<comment type="caution">
    <text evidence="1">The sequence shown here is derived from an EMBL/GenBank/DDBJ whole genome shotgun (WGS) entry which is preliminary data.</text>
</comment>
<dbReference type="VEuPathDB" id="FungiDB:GVI51_C03465"/>
<sequence>MAKVSFSKLIASLVSKGRPEVIYSYKTSPLVKYGSKGLSLVFFLYGVSFTDFTVSSSTKILNSASEEQKSDAWFMFKTVGPIGLCVLPFALSAASLYVTSRVVNKVIYIPKHNATPSCQLIRKSMFLGREIKLTRSLKYINRPKKPRVFTGKGIQGIDDNGSFVFYLTDNHPDVRTRLQKFYLLPRSGHVWGSDGRIIDAMFGGESIKELDLLDFENSDKEGNTSGDLSKQRNIELEKDSSILDELIRVNAEKVKFHSDDIKMSSSKIIDIVNSKNTHKNNHKITKSN</sequence>
<dbReference type="VEuPathDB" id="FungiDB:GWK60_C03289"/>
<dbReference type="GO" id="GO:0097177">
    <property type="term" value="F:mitochondrial ribosome binding"/>
    <property type="evidence" value="ECO:0007669"/>
    <property type="project" value="EnsemblFungi"/>
</dbReference>
<name>A0A0W0CDX9_CANGB</name>
<dbReference type="EMBL" id="LLZZ01000145">
    <property type="protein sequence ID" value="KTA99359.1"/>
    <property type="molecule type" value="Genomic_DNA"/>
</dbReference>
<dbReference type="GO" id="GO:0005743">
    <property type="term" value="C:mitochondrial inner membrane"/>
    <property type="evidence" value="ECO:0007669"/>
    <property type="project" value="EnsemblFungi"/>
</dbReference>
<proteinExistence type="predicted"/>
<dbReference type="AlphaFoldDB" id="A0A0W0CDX9"/>
<dbReference type="VEuPathDB" id="FungiDB:B1J91_C03674g"/>
<dbReference type="PhylomeDB" id="A0A0W0CDX9"/>
<dbReference type="VEuPathDB" id="FungiDB:CAGL0C03674g"/>
<accession>A0A0W0CDX9</accession>
<evidence type="ECO:0000313" key="1">
    <source>
        <dbReference type="EMBL" id="KTA99359.1"/>
    </source>
</evidence>
<dbReference type="OrthoDB" id="4083656at2759"/>
<protein>
    <submittedName>
        <fullName evidence="1">Uncharacterized protein</fullName>
    </submittedName>
</protein>
<evidence type="ECO:0000313" key="2">
    <source>
        <dbReference type="Proteomes" id="UP000054886"/>
    </source>
</evidence>
<reference evidence="1 2" key="1">
    <citation type="submission" date="2015-10" db="EMBL/GenBank/DDBJ databases">
        <title>Draft genomes sequences of Candida glabrata isolates 1A, 1B, 2A, 2B, 3A and 3B.</title>
        <authorList>
            <person name="Haavelsrud O.E."/>
            <person name="Gaustad P."/>
        </authorList>
    </citation>
    <scope>NUCLEOTIDE SEQUENCE [LARGE SCALE GENOMIC DNA]</scope>
    <source>
        <strain evidence="1">910700640</strain>
    </source>
</reference>
<dbReference type="GO" id="GO:0032979">
    <property type="term" value="P:protein insertion into mitochondrial inner membrane from matrix"/>
    <property type="evidence" value="ECO:0007669"/>
    <property type="project" value="EnsemblFungi"/>
</dbReference>
<dbReference type="OMA" id="RFYIVNR"/>
<gene>
    <name evidence="1" type="ORF">AO440_000550</name>
</gene>
<dbReference type="Proteomes" id="UP000054886">
    <property type="component" value="Unassembled WGS sequence"/>
</dbReference>
<organism evidence="1 2">
    <name type="scientific">Candida glabrata</name>
    <name type="common">Yeast</name>
    <name type="synonym">Torulopsis glabrata</name>
    <dbReference type="NCBI Taxonomy" id="5478"/>
    <lineage>
        <taxon>Eukaryota</taxon>
        <taxon>Fungi</taxon>
        <taxon>Dikarya</taxon>
        <taxon>Ascomycota</taxon>
        <taxon>Saccharomycotina</taxon>
        <taxon>Saccharomycetes</taxon>
        <taxon>Saccharomycetales</taxon>
        <taxon>Saccharomycetaceae</taxon>
        <taxon>Nakaseomyces</taxon>
    </lineage>
</organism>